<evidence type="ECO:0000256" key="1">
    <source>
        <dbReference type="ARBA" id="ARBA00022450"/>
    </source>
</evidence>
<dbReference type="AlphaFoldDB" id="A0A9W9G5F8"/>
<keyword evidence="2" id="KW-0597">Phosphoprotein</keyword>
<comment type="caution">
    <text evidence="5">The sequence shown here is derived from an EMBL/GenBank/DDBJ whole genome shotgun (WGS) entry which is preliminary data.</text>
</comment>
<proteinExistence type="predicted"/>
<evidence type="ECO:0000256" key="2">
    <source>
        <dbReference type="ARBA" id="ARBA00022553"/>
    </source>
</evidence>
<dbReference type="InterPro" id="IPR036291">
    <property type="entry name" value="NAD(P)-bd_dom_sf"/>
</dbReference>
<dbReference type="PANTHER" id="PTHR43439:SF2">
    <property type="entry name" value="ENZYME, PUTATIVE (JCVI)-RELATED"/>
    <property type="match status" value="1"/>
</dbReference>
<feature type="domain" description="Thioester reductase (TE)" evidence="4">
    <location>
        <begin position="701"/>
        <end position="941"/>
    </location>
</feature>
<dbReference type="EMBL" id="JAPQKI010000001">
    <property type="protein sequence ID" value="KAJ5112356.1"/>
    <property type="molecule type" value="Genomic_DNA"/>
</dbReference>
<dbReference type="Gene3D" id="3.40.50.12780">
    <property type="entry name" value="N-terminal domain of ligase-like"/>
    <property type="match status" value="1"/>
</dbReference>
<organism evidence="5 6">
    <name type="scientific">Penicillium argentinense</name>
    <dbReference type="NCBI Taxonomy" id="1131581"/>
    <lineage>
        <taxon>Eukaryota</taxon>
        <taxon>Fungi</taxon>
        <taxon>Dikarya</taxon>
        <taxon>Ascomycota</taxon>
        <taxon>Pezizomycotina</taxon>
        <taxon>Eurotiomycetes</taxon>
        <taxon>Eurotiomycetidae</taxon>
        <taxon>Eurotiales</taxon>
        <taxon>Aspergillaceae</taxon>
        <taxon>Penicillium</taxon>
    </lineage>
</organism>
<evidence type="ECO:0000313" key="5">
    <source>
        <dbReference type="EMBL" id="KAJ5112356.1"/>
    </source>
</evidence>
<dbReference type="SUPFAM" id="SSF51735">
    <property type="entry name" value="NAD(P)-binding Rossmann-fold domains"/>
    <property type="match status" value="1"/>
</dbReference>
<evidence type="ECO:0000259" key="4">
    <source>
        <dbReference type="Pfam" id="PF07993"/>
    </source>
</evidence>
<dbReference type="InterPro" id="IPR000873">
    <property type="entry name" value="AMP-dep_synth/lig_dom"/>
</dbReference>
<dbReference type="SUPFAM" id="SSF56801">
    <property type="entry name" value="Acetyl-CoA synthetase-like"/>
    <property type="match status" value="1"/>
</dbReference>
<dbReference type="InterPro" id="IPR020845">
    <property type="entry name" value="AMP-binding_CS"/>
</dbReference>
<dbReference type="Pfam" id="PF23562">
    <property type="entry name" value="AMP-binding_C_3"/>
    <property type="match status" value="1"/>
</dbReference>
<gene>
    <name evidence="5" type="ORF">N7532_000401</name>
</gene>
<dbReference type="Pfam" id="PF00501">
    <property type="entry name" value="AMP-binding"/>
    <property type="match status" value="1"/>
</dbReference>
<keyword evidence="1" id="KW-0596">Phosphopantetheine</keyword>
<evidence type="ECO:0008006" key="7">
    <source>
        <dbReference type="Google" id="ProtNLM"/>
    </source>
</evidence>
<dbReference type="PANTHER" id="PTHR43439">
    <property type="entry name" value="PHENYLACETATE-COENZYME A LIGASE"/>
    <property type="match status" value="1"/>
</dbReference>
<dbReference type="InterPro" id="IPR042099">
    <property type="entry name" value="ANL_N_sf"/>
</dbReference>
<evidence type="ECO:0000259" key="3">
    <source>
        <dbReference type="Pfam" id="PF00501"/>
    </source>
</evidence>
<evidence type="ECO:0000313" key="6">
    <source>
        <dbReference type="Proteomes" id="UP001149074"/>
    </source>
</evidence>
<dbReference type="RefSeq" id="XP_056480129.1">
    <property type="nucleotide sequence ID" value="XM_056612905.1"/>
</dbReference>
<accession>A0A9W9G5F8</accession>
<keyword evidence="6" id="KW-1185">Reference proteome</keyword>
<reference evidence="5" key="2">
    <citation type="journal article" date="2023" name="IMA Fungus">
        <title>Comparative genomic study of the Penicillium genus elucidates a diverse pangenome and 15 lateral gene transfer events.</title>
        <authorList>
            <person name="Petersen C."/>
            <person name="Sorensen T."/>
            <person name="Nielsen M.R."/>
            <person name="Sondergaard T.E."/>
            <person name="Sorensen J.L."/>
            <person name="Fitzpatrick D.A."/>
            <person name="Frisvad J.C."/>
            <person name="Nielsen K.L."/>
        </authorList>
    </citation>
    <scope>NUCLEOTIDE SEQUENCE</scope>
    <source>
        <strain evidence="5">IBT 30761</strain>
    </source>
</reference>
<dbReference type="OrthoDB" id="429813at2759"/>
<reference evidence="5" key="1">
    <citation type="submission" date="2022-11" db="EMBL/GenBank/DDBJ databases">
        <authorList>
            <person name="Petersen C."/>
        </authorList>
    </citation>
    <scope>NUCLEOTIDE SEQUENCE</scope>
    <source>
        <strain evidence="5">IBT 30761</strain>
    </source>
</reference>
<sequence>MMTGASSIEPWAQGAEKYRGHRLLPHIVDYCAHHEPDRVFAAISTSESVANGFQDVTMKDMASAVDHMAWWIKRTLKNAPKERRTLAYIGAGDLRYTILLLAAIKCDWKTLFISPRNPAILNLGLLQQADVHALLYADVLRSMAKGLQKFDPSMSCKQVPSMTDLLKSQTPRYPFDASFAELKDEKCLILHSSGSTGPPKLVYLTHATFSCTDNDPKIPVPEGRSPQNASQFNFSPPGRFYSCFPPYHMAGIQAYTLLPAFSQAAAVIMGPPMMPPSGSLVDTVMKEQDVRALYLPPSIIEQWVTEPTAYEQAKNLDFVLYGGGPLSRTAGNKLDDVTNVCQMYGSLEMGQIQTLMPQPGEWEHIELNPYDECDMQEVGVGIYEMVLHQDEKFIGRRSLSHNFPEAKTWRTKDLFIPHPSKPGLWRFYSRTDDILVLSSNQIVWPIPMEAVLAGDPHIAGALVVGNGRPEVLLLIEPRPGPQVARMSKKEFIDAIWPSIAQANSIAPEYGKIRRSRIVLSQPNLGFFRAPKGTISRKPTESLYAEYIAAVFLYGTTDEQSEIGILENHWMDEAKRFIGSIVHDIRPDITLKESDDFFVAKAIDSLTVVELGQKLRLGLHRRMDKKKNVINFWLHTIFENPSIEALAKATFNAVFERNELDLQRASGVDEILDGLVAQLPEPSKENQAPSFPDADIKVVLLGSRGRLGPYIVKDLLDDPRVAGIKCLDRGTDGRAAFQRRADELNLDIDSNNARLQFISVDLSRPNLNLPQKQLDEISNHVDVIIHNAWAVNFALSLSSFLPEMLKSVNTLIEIANRAPSHPRIVFMSSTGAVQRWVKVISPNVPVPEEVIKCAHTTALTGYAQSKQVAERLLAAAGAELQIPITILRLGQVAGPTTIGDAGKWDSRDWVHSVAILSKASGLVPDEMGQVDWIPVDQMSRAILDLSLQQEQPANTDTPFVQLYNVVHPRPVPFSEFATALQACISSSQLVSFEQWVEHFTCLLPKRLSREAEAEKIRILPFFQSIVGEEQPRFDLDKCKLTSFTMAGMEPVSQKLLGEWCRRWTETEARRGET</sequence>
<dbReference type="Gene3D" id="3.40.50.720">
    <property type="entry name" value="NAD(P)-binding Rossmann-like Domain"/>
    <property type="match status" value="1"/>
</dbReference>
<feature type="domain" description="AMP-dependent synthetase/ligase" evidence="3">
    <location>
        <begin position="44"/>
        <end position="355"/>
    </location>
</feature>
<name>A0A9W9G5F8_9EURO</name>
<dbReference type="InterPro" id="IPR051414">
    <property type="entry name" value="Adenylate-forming_Reductase"/>
</dbReference>
<dbReference type="InterPro" id="IPR013120">
    <property type="entry name" value="FAR_NAD-bd"/>
</dbReference>
<dbReference type="Proteomes" id="UP001149074">
    <property type="component" value="Unassembled WGS sequence"/>
</dbReference>
<dbReference type="Pfam" id="PF07993">
    <property type="entry name" value="NAD_binding_4"/>
    <property type="match status" value="1"/>
</dbReference>
<dbReference type="GeneID" id="81351884"/>
<protein>
    <recommendedName>
        <fullName evidence="7">Acetyl-CoA synthetase-like protein</fullName>
    </recommendedName>
</protein>
<dbReference type="PROSITE" id="PS00455">
    <property type="entry name" value="AMP_BINDING"/>
    <property type="match status" value="1"/>
</dbReference>